<evidence type="ECO:0000256" key="1">
    <source>
        <dbReference type="ARBA" id="ARBA00004651"/>
    </source>
</evidence>
<evidence type="ECO:0000256" key="4">
    <source>
        <dbReference type="ARBA" id="ARBA00022989"/>
    </source>
</evidence>
<evidence type="ECO:0000256" key="6">
    <source>
        <dbReference type="SAM" id="Phobius"/>
    </source>
</evidence>
<accession>A0A4S4FM46</accession>
<evidence type="ECO:0000313" key="9">
    <source>
        <dbReference type="Proteomes" id="UP000307380"/>
    </source>
</evidence>
<dbReference type="EMBL" id="SSSN01000012">
    <property type="protein sequence ID" value="THG31184.1"/>
    <property type="molecule type" value="Genomic_DNA"/>
</dbReference>
<comment type="subcellular location">
    <subcellularLocation>
        <location evidence="1">Cell membrane</location>
        <topology evidence="1">Multi-pass membrane protein</topology>
    </subcellularLocation>
</comment>
<feature type="transmembrane region" description="Helical" evidence="6">
    <location>
        <begin position="128"/>
        <end position="145"/>
    </location>
</feature>
<keyword evidence="9" id="KW-1185">Reference proteome</keyword>
<keyword evidence="5 6" id="KW-0472">Membrane</keyword>
<evidence type="ECO:0000313" key="8">
    <source>
        <dbReference type="EMBL" id="THG31184.1"/>
    </source>
</evidence>
<organism evidence="8 9">
    <name type="scientific">Orlajensenia flava</name>
    <dbReference type="NCBI Taxonomy" id="2565934"/>
    <lineage>
        <taxon>Bacteria</taxon>
        <taxon>Bacillati</taxon>
        <taxon>Actinomycetota</taxon>
        <taxon>Actinomycetes</taxon>
        <taxon>Micrococcales</taxon>
        <taxon>Microbacteriaceae</taxon>
        <taxon>Orlajensenia</taxon>
    </lineage>
</organism>
<dbReference type="PANTHER" id="PTHR35007:SF4">
    <property type="entry name" value="CONSERVED TRANSMEMBRANE PROTEIN-RELATED"/>
    <property type="match status" value="1"/>
</dbReference>
<evidence type="ECO:0000259" key="7">
    <source>
        <dbReference type="Pfam" id="PF00482"/>
    </source>
</evidence>
<dbReference type="GO" id="GO:0005886">
    <property type="term" value="C:plasma membrane"/>
    <property type="evidence" value="ECO:0007669"/>
    <property type="project" value="UniProtKB-SubCell"/>
</dbReference>
<keyword evidence="4 6" id="KW-1133">Transmembrane helix</keyword>
<dbReference type="AlphaFoldDB" id="A0A4S4FM46"/>
<feature type="domain" description="Type II secretion system protein GspF" evidence="7">
    <location>
        <begin position="19"/>
        <end position="141"/>
    </location>
</feature>
<reference evidence="8 9" key="1">
    <citation type="submission" date="2019-04" db="EMBL/GenBank/DDBJ databases">
        <authorList>
            <person name="Jiang L."/>
        </authorList>
    </citation>
    <scope>NUCLEOTIDE SEQUENCE [LARGE SCALE GENOMIC DNA]</scope>
    <source>
        <strain evidence="8 9">YIM 131861</strain>
    </source>
</reference>
<feature type="transmembrane region" description="Helical" evidence="6">
    <location>
        <begin position="151"/>
        <end position="171"/>
    </location>
</feature>
<sequence length="304" mass="30932">MRHRHPPPPPIERVATVAQRLAVLLGAGVAPSSALAHVRETDDDAVLEAAVAAAEAGGDVAVAICRAAASEPAADAWQAVAAAWSVSSAVGAPLASTLRTMAESFREVGRLQRELVVALAGPRATARLVALLPVVAVGFGVLLGFDTLRVLFATPIGIGCLVSGVILLLAGSRWSAVMVARASRQPALPGLALDLTAIALAGGTSIPRARAAVDASGIVAGTLDGTRIDAVLELAGRAGIPAGELLRSEADQQRLEARSAGQERAARLGVTLMVPLALCVLPAFMLLGVAPMLISVVSSTRLEF</sequence>
<gene>
    <name evidence="8" type="ORF">E6C70_14105</name>
</gene>
<keyword evidence="3 6" id="KW-0812">Transmembrane</keyword>
<evidence type="ECO:0000256" key="3">
    <source>
        <dbReference type="ARBA" id="ARBA00022692"/>
    </source>
</evidence>
<protein>
    <recommendedName>
        <fullName evidence="7">Type II secretion system protein GspF domain-containing protein</fullName>
    </recommendedName>
</protein>
<feature type="transmembrane region" description="Helical" evidence="6">
    <location>
        <begin position="268"/>
        <end position="294"/>
    </location>
</feature>
<keyword evidence="2" id="KW-1003">Cell membrane</keyword>
<comment type="caution">
    <text evidence="8">The sequence shown here is derived from an EMBL/GenBank/DDBJ whole genome shotgun (WGS) entry which is preliminary data.</text>
</comment>
<proteinExistence type="predicted"/>
<evidence type="ECO:0000256" key="5">
    <source>
        <dbReference type="ARBA" id="ARBA00023136"/>
    </source>
</evidence>
<dbReference type="Proteomes" id="UP000307380">
    <property type="component" value="Unassembled WGS sequence"/>
</dbReference>
<dbReference type="InterPro" id="IPR018076">
    <property type="entry name" value="T2SS_GspF_dom"/>
</dbReference>
<dbReference type="PANTHER" id="PTHR35007">
    <property type="entry name" value="INTEGRAL MEMBRANE PROTEIN-RELATED"/>
    <property type="match status" value="1"/>
</dbReference>
<dbReference type="Pfam" id="PF00482">
    <property type="entry name" value="T2SSF"/>
    <property type="match status" value="1"/>
</dbReference>
<evidence type="ECO:0000256" key="2">
    <source>
        <dbReference type="ARBA" id="ARBA00022475"/>
    </source>
</evidence>
<name>A0A4S4FM46_9MICO</name>
<dbReference type="OrthoDB" id="3267562at2"/>